<evidence type="ECO:0000256" key="1">
    <source>
        <dbReference type="ARBA" id="ARBA00004328"/>
    </source>
</evidence>
<dbReference type="NCBIfam" id="TIGR01554">
    <property type="entry name" value="major_cap_HK97"/>
    <property type="match status" value="1"/>
</dbReference>
<proteinExistence type="predicted"/>
<sequence>MNIKEYLNNLLNDFREQRSTLRTSLVAAETQEERQAINESLDAVEEQIESVNEQIRSLPPVDDEGDAGNGEQRGFNPLASYGLNAGGAAAAAADEEREAGPTGTMEYRKAFQKYFRTGEMDEVLITRANAANTSEDLGVVIPVTVMQTFITEVEKVRGQLYTKVKKTNVKGGMKYPIGAFGATFKRITEGTVSDRQKGGKTTGHVQFGYNIGEIRIAKTLLESILETAAFETELGKVIAKAYVEAMDKEIISGVPANNEMEGILTEAKKESGSRILPANIIAFTADDISDWTAWEKKLFAEIPMAMEKERPEFVIAKQTYVSNLCTMKDTSGQPIKKAGFDASDKLHKFNEYEVNRVEKDIFKDFDSCADGEYFGMFWVPEMAYAINSNMEFTLMRYFDHETNQYVDKALVVNDGKVLDPAYIYLLKKSVPSQG</sequence>
<reference evidence="5" key="1">
    <citation type="submission" date="2019-11" db="EMBL/GenBank/DDBJ databases">
        <authorList>
            <person name="Feng L."/>
        </authorList>
    </citation>
    <scope>NUCLEOTIDE SEQUENCE</scope>
    <source>
        <strain evidence="5">CinnocuumLFYP12</strain>
    </source>
</reference>
<dbReference type="RefSeq" id="WP_008729056.1">
    <property type="nucleotide sequence ID" value="NZ_BAABXQ010000006.1"/>
</dbReference>
<name>A0A6N2XDQ6_CLOIN</name>
<evidence type="ECO:0000256" key="2">
    <source>
        <dbReference type="SAM" id="Coils"/>
    </source>
</evidence>
<accession>A0A6N2XDQ6</accession>
<dbReference type="AlphaFoldDB" id="A0A6N2XDQ6"/>
<comment type="subcellular location">
    <subcellularLocation>
        <location evidence="1">Virion</location>
    </subcellularLocation>
</comment>
<feature type="region of interest" description="Disordered" evidence="3">
    <location>
        <begin position="55"/>
        <end position="75"/>
    </location>
</feature>
<dbReference type="SUPFAM" id="SSF56563">
    <property type="entry name" value="Major capsid protein gp5"/>
    <property type="match status" value="1"/>
</dbReference>
<evidence type="ECO:0000259" key="4">
    <source>
        <dbReference type="Pfam" id="PF05065"/>
    </source>
</evidence>
<dbReference type="InterPro" id="IPR054612">
    <property type="entry name" value="Phage_capsid-like_C"/>
</dbReference>
<dbReference type="Pfam" id="PF05065">
    <property type="entry name" value="Phage_capsid"/>
    <property type="match status" value="1"/>
</dbReference>
<feature type="domain" description="Phage capsid-like C-terminal" evidence="4">
    <location>
        <begin position="139"/>
        <end position="427"/>
    </location>
</feature>
<keyword evidence="2" id="KW-0175">Coiled coil</keyword>
<gene>
    <name evidence="5" type="ORF">CILFYP12_04291</name>
</gene>
<dbReference type="InterPro" id="IPR024455">
    <property type="entry name" value="Phage_capsid"/>
</dbReference>
<feature type="coiled-coil region" evidence="2">
    <location>
        <begin position="27"/>
        <end position="54"/>
    </location>
</feature>
<evidence type="ECO:0000313" key="5">
    <source>
        <dbReference type="EMBL" id="VYT52484.1"/>
    </source>
</evidence>
<evidence type="ECO:0000256" key="3">
    <source>
        <dbReference type="SAM" id="MobiDB-lite"/>
    </source>
</evidence>
<organism evidence="5">
    <name type="scientific">Clostridium innocuum</name>
    <dbReference type="NCBI Taxonomy" id="1522"/>
    <lineage>
        <taxon>Bacteria</taxon>
        <taxon>Bacillati</taxon>
        <taxon>Bacillota</taxon>
        <taxon>Clostridia</taxon>
        <taxon>Eubacteriales</taxon>
        <taxon>Clostridiaceae</taxon>
        <taxon>Clostridium</taxon>
    </lineage>
</organism>
<dbReference type="EMBL" id="CACRTE010000058">
    <property type="protein sequence ID" value="VYT52484.1"/>
    <property type="molecule type" value="Genomic_DNA"/>
</dbReference>
<protein>
    <submittedName>
        <fullName evidence="5">Phage capsid family protein</fullName>
    </submittedName>
</protein>